<feature type="region of interest" description="Disordered" evidence="1">
    <location>
        <begin position="1"/>
        <end position="32"/>
    </location>
</feature>
<dbReference type="Proteomes" id="UP000198310">
    <property type="component" value="Unassembled WGS sequence"/>
</dbReference>
<reference evidence="3" key="1">
    <citation type="submission" date="2017-06" db="EMBL/GenBank/DDBJ databases">
        <authorList>
            <person name="Varghese N."/>
            <person name="Submissions S."/>
        </authorList>
    </citation>
    <scope>NUCLEOTIDE SEQUENCE [LARGE SCALE GENOMIC DNA]</scope>
    <source>
        <strain evidence="3">DSM 28041</strain>
    </source>
</reference>
<organism evidence="2 3">
    <name type="scientific">Hymenobacter mucosus</name>
    <dbReference type="NCBI Taxonomy" id="1411120"/>
    <lineage>
        <taxon>Bacteria</taxon>
        <taxon>Pseudomonadati</taxon>
        <taxon>Bacteroidota</taxon>
        <taxon>Cytophagia</taxon>
        <taxon>Cytophagales</taxon>
        <taxon>Hymenobacteraceae</taxon>
        <taxon>Hymenobacter</taxon>
    </lineage>
</organism>
<dbReference type="AlphaFoldDB" id="A0A238VFA7"/>
<sequence length="88" mass="9303">MGKSVVASQPRIRHAKGKPNTIGIGQKYTGSGSNHQRQLLLAGSSSLPRVVPNTMCPTMDAIFDCLEGTMHLANGEPVSAKRTSTTLP</sequence>
<name>A0A238VFA7_9BACT</name>
<dbReference type="EMBL" id="FZNS01000001">
    <property type="protein sequence ID" value="SNR32767.1"/>
    <property type="molecule type" value="Genomic_DNA"/>
</dbReference>
<proteinExistence type="predicted"/>
<evidence type="ECO:0000313" key="2">
    <source>
        <dbReference type="EMBL" id="SNR32767.1"/>
    </source>
</evidence>
<protein>
    <submittedName>
        <fullName evidence="2">Uncharacterized protein</fullName>
    </submittedName>
</protein>
<evidence type="ECO:0000256" key="1">
    <source>
        <dbReference type="SAM" id="MobiDB-lite"/>
    </source>
</evidence>
<keyword evidence="3" id="KW-1185">Reference proteome</keyword>
<evidence type="ECO:0000313" key="3">
    <source>
        <dbReference type="Proteomes" id="UP000198310"/>
    </source>
</evidence>
<gene>
    <name evidence="2" type="ORF">SAMN06269173_101547</name>
</gene>
<accession>A0A238VFA7</accession>